<feature type="non-terminal residue" evidence="1">
    <location>
        <position position="1"/>
    </location>
</feature>
<organism evidence="1">
    <name type="scientific">marine sediment metagenome</name>
    <dbReference type="NCBI Taxonomy" id="412755"/>
    <lineage>
        <taxon>unclassified sequences</taxon>
        <taxon>metagenomes</taxon>
        <taxon>ecological metagenomes</taxon>
    </lineage>
</organism>
<accession>X1JLG6</accession>
<evidence type="ECO:0000313" key="1">
    <source>
        <dbReference type="EMBL" id="GAH94917.1"/>
    </source>
</evidence>
<protein>
    <submittedName>
        <fullName evidence="1">Uncharacterized protein</fullName>
    </submittedName>
</protein>
<dbReference type="AlphaFoldDB" id="X1JLG6"/>
<reference evidence="1" key="1">
    <citation type="journal article" date="2014" name="Front. Microbiol.">
        <title>High frequency of phylogenetically diverse reductive dehalogenase-homologous genes in deep subseafloor sedimentary metagenomes.</title>
        <authorList>
            <person name="Kawai M."/>
            <person name="Futagami T."/>
            <person name="Toyoda A."/>
            <person name="Takaki Y."/>
            <person name="Nishi S."/>
            <person name="Hori S."/>
            <person name="Arai W."/>
            <person name="Tsubouchi T."/>
            <person name="Morono Y."/>
            <person name="Uchiyama I."/>
            <person name="Ito T."/>
            <person name="Fujiyama A."/>
            <person name="Inagaki F."/>
            <person name="Takami H."/>
        </authorList>
    </citation>
    <scope>NUCLEOTIDE SEQUENCE</scope>
    <source>
        <strain evidence="1">Expedition CK06-06</strain>
    </source>
</reference>
<gene>
    <name evidence="1" type="ORF">S03H2_71848</name>
</gene>
<dbReference type="EMBL" id="BARU01048276">
    <property type="protein sequence ID" value="GAH94917.1"/>
    <property type="molecule type" value="Genomic_DNA"/>
</dbReference>
<sequence length="80" mass="8788">RSILNNGYSYYASVEIINPSGYTKYQDSKPITPSVDGGIISLTKSETESIISQLGPGLSTVRIRVEESEFYKSSPLIIMP</sequence>
<proteinExistence type="predicted"/>
<feature type="non-terminal residue" evidence="1">
    <location>
        <position position="80"/>
    </location>
</feature>
<name>X1JLG6_9ZZZZ</name>
<comment type="caution">
    <text evidence="1">The sequence shown here is derived from an EMBL/GenBank/DDBJ whole genome shotgun (WGS) entry which is preliminary data.</text>
</comment>